<evidence type="ECO:0000313" key="9">
    <source>
        <dbReference type="EMBL" id="RHB42658.1"/>
    </source>
</evidence>
<evidence type="ECO:0000313" key="8">
    <source>
        <dbReference type="EMBL" id="RHA69950.1"/>
    </source>
</evidence>
<dbReference type="EMBL" id="QSAJ01000067">
    <property type="protein sequence ID" value="RGW47272.1"/>
    <property type="molecule type" value="Genomic_DNA"/>
</dbReference>
<evidence type="ECO:0000313" key="16">
    <source>
        <dbReference type="Proteomes" id="UP000284883"/>
    </source>
</evidence>
<dbReference type="Proteomes" id="UP000261055">
    <property type="component" value="Unassembled WGS sequence"/>
</dbReference>
<dbReference type="Proteomes" id="UP000261208">
    <property type="component" value="Unassembled WGS sequence"/>
</dbReference>
<protein>
    <submittedName>
        <fullName evidence="3">Uncharacterized protein</fullName>
    </submittedName>
</protein>
<evidence type="ECO:0000313" key="10">
    <source>
        <dbReference type="EMBL" id="RHN19030.1"/>
    </source>
</evidence>
<dbReference type="Proteomes" id="UP000260664">
    <property type="component" value="Unassembled WGS sequence"/>
</dbReference>
<dbReference type="Proteomes" id="UP000284883">
    <property type="component" value="Unassembled WGS sequence"/>
</dbReference>
<evidence type="ECO:0000256" key="1">
    <source>
        <dbReference type="SAM" id="Phobius"/>
    </source>
</evidence>
<dbReference type="Proteomes" id="UP000266376">
    <property type="component" value="Unassembled WGS sequence"/>
</dbReference>
<dbReference type="RefSeq" id="WP_117495783.1">
    <property type="nucleotide sequence ID" value="NZ_JAAIOE010000010.1"/>
</dbReference>
<dbReference type="EMBL" id="QSVQ01000005">
    <property type="protein sequence ID" value="RGO52106.1"/>
    <property type="molecule type" value="Genomic_DNA"/>
</dbReference>
<accession>A0A3E4MLX6</accession>
<evidence type="ECO:0000313" key="2">
    <source>
        <dbReference type="EMBL" id="RGI81200.1"/>
    </source>
</evidence>
<evidence type="ECO:0000313" key="13">
    <source>
        <dbReference type="Proteomes" id="UP000261208"/>
    </source>
</evidence>
<dbReference type="AlphaFoldDB" id="A0A3E4MLX6"/>
<evidence type="ECO:0000313" key="11">
    <source>
        <dbReference type="Proteomes" id="UP000260664"/>
    </source>
</evidence>
<evidence type="ECO:0000313" key="19">
    <source>
        <dbReference type="Proteomes" id="UP000285652"/>
    </source>
</evidence>
<evidence type="ECO:0000313" key="4">
    <source>
        <dbReference type="EMBL" id="RGO52106.1"/>
    </source>
</evidence>
<dbReference type="Proteomes" id="UP000283652">
    <property type="component" value="Unassembled WGS sequence"/>
</dbReference>
<evidence type="ECO:0000313" key="18">
    <source>
        <dbReference type="Proteomes" id="UP000285642"/>
    </source>
</evidence>
<comment type="caution">
    <text evidence="3">The sequence shown here is derived from an EMBL/GenBank/DDBJ whole genome shotgun (WGS) entry which is preliminary data.</text>
</comment>
<gene>
    <name evidence="9" type="ORF">DW885_01140</name>
    <name evidence="8" type="ORF">DW924_08835</name>
    <name evidence="7" type="ORF">DW957_14505</name>
    <name evidence="6" type="ORF">DWV67_15605</name>
    <name evidence="5" type="ORF">DWY33_01210</name>
    <name evidence="10" type="ORF">DWZ24_00235</name>
    <name evidence="4" type="ORF">DXB12_05825</name>
    <name evidence="3" type="ORF">DXD10_00975</name>
    <name evidence="2" type="ORF">DXD84_13465</name>
</gene>
<dbReference type="Proteomes" id="UP000285652">
    <property type="component" value="Unassembled WGS sequence"/>
</dbReference>
<dbReference type="EMBL" id="QRUK01000002">
    <property type="protein sequence ID" value="RGR60993.1"/>
    <property type="molecule type" value="Genomic_DNA"/>
</dbReference>
<keyword evidence="12" id="KW-1185">Reference proteome</keyword>
<evidence type="ECO:0000313" key="12">
    <source>
        <dbReference type="Proteomes" id="UP000261055"/>
    </source>
</evidence>
<dbReference type="EMBL" id="QSEW01000024">
    <property type="protein sequence ID" value="RGZ97247.1"/>
    <property type="molecule type" value="Genomic_DNA"/>
</dbReference>
<dbReference type="Proteomes" id="UP000284962">
    <property type="component" value="Unassembled WGS sequence"/>
</dbReference>
<evidence type="ECO:0000313" key="14">
    <source>
        <dbReference type="Proteomes" id="UP000266376"/>
    </source>
</evidence>
<dbReference type="EMBL" id="QSOI01000024">
    <property type="protein sequence ID" value="RGI81200.1"/>
    <property type="molecule type" value="Genomic_DNA"/>
</dbReference>
<proteinExistence type="predicted"/>
<dbReference type="EMBL" id="QSGQ01000001">
    <property type="protein sequence ID" value="RHB42658.1"/>
    <property type="molecule type" value="Genomic_DNA"/>
</dbReference>
<name>A0A3E4MLX6_9FIRM</name>
<evidence type="ECO:0000313" key="5">
    <source>
        <dbReference type="EMBL" id="RGR60993.1"/>
    </source>
</evidence>
<evidence type="ECO:0000313" key="7">
    <source>
        <dbReference type="EMBL" id="RGZ97247.1"/>
    </source>
</evidence>
<sequence>MKKVKRILALAGAMLLFALYASTLIFAFIDSDVSLTFLRASIACTIILPVLIYAYILVYRVTRRDTDINSEDQDGPNNPK</sequence>
<keyword evidence="1" id="KW-0472">Membrane</keyword>
<dbReference type="EMBL" id="QSFS01000008">
    <property type="protein sequence ID" value="RHA69950.1"/>
    <property type="molecule type" value="Genomic_DNA"/>
</dbReference>
<evidence type="ECO:0000313" key="6">
    <source>
        <dbReference type="EMBL" id="RGW47272.1"/>
    </source>
</evidence>
<dbReference type="EMBL" id="QSQQ01000001">
    <property type="protein sequence ID" value="RGK50715.1"/>
    <property type="molecule type" value="Genomic_DNA"/>
</dbReference>
<organism evidence="3 13">
    <name type="scientific">Dorea formicigenerans</name>
    <dbReference type="NCBI Taxonomy" id="39486"/>
    <lineage>
        <taxon>Bacteria</taxon>
        <taxon>Bacillati</taxon>
        <taxon>Bacillota</taxon>
        <taxon>Clostridia</taxon>
        <taxon>Lachnospirales</taxon>
        <taxon>Lachnospiraceae</taxon>
        <taxon>Dorea</taxon>
    </lineage>
</organism>
<evidence type="ECO:0000313" key="17">
    <source>
        <dbReference type="Proteomes" id="UP000284962"/>
    </source>
</evidence>
<evidence type="ECO:0000313" key="15">
    <source>
        <dbReference type="Proteomes" id="UP000283652"/>
    </source>
</evidence>
<reference evidence="11 12" key="1">
    <citation type="submission" date="2018-08" db="EMBL/GenBank/DDBJ databases">
        <title>A genome reference for cultivated species of the human gut microbiota.</title>
        <authorList>
            <person name="Zou Y."/>
            <person name="Xue W."/>
            <person name="Luo G."/>
        </authorList>
    </citation>
    <scope>NUCLEOTIDE SEQUENCE [LARGE SCALE GENOMIC DNA]</scope>
    <source>
        <strain evidence="6 14">AF12-11</strain>
        <strain evidence="5 15">AF25-11</strain>
        <strain evidence="10 19">AF31-13BH</strain>
        <strain evidence="9 16">AM40-15AC</strain>
        <strain evidence="8 18">AM42-8</strain>
        <strain evidence="7 17">AM46-16</strain>
        <strain evidence="4 12">OM02-12</strain>
        <strain evidence="3 13">TF11-11</strain>
        <strain evidence="2 11">TM09-19AC</strain>
    </source>
</reference>
<dbReference type="EMBL" id="QRQQ01000001">
    <property type="protein sequence ID" value="RHN19030.1"/>
    <property type="molecule type" value="Genomic_DNA"/>
</dbReference>
<keyword evidence="1" id="KW-1133">Transmembrane helix</keyword>
<feature type="transmembrane region" description="Helical" evidence="1">
    <location>
        <begin position="37"/>
        <end position="58"/>
    </location>
</feature>
<keyword evidence="1" id="KW-0812">Transmembrane</keyword>
<dbReference type="Proteomes" id="UP000285642">
    <property type="component" value="Unassembled WGS sequence"/>
</dbReference>
<evidence type="ECO:0000313" key="3">
    <source>
        <dbReference type="EMBL" id="RGK50715.1"/>
    </source>
</evidence>